<dbReference type="Proteomes" id="UP000054558">
    <property type="component" value="Unassembled WGS sequence"/>
</dbReference>
<proteinExistence type="predicted"/>
<evidence type="ECO:0000313" key="2">
    <source>
        <dbReference type="EMBL" id="GAQ91757.1"/>
    </source>
</evidence>
<protein>
    <submittedName>
        <fullName evidence="2">Uncharacterized protein</fullName>
    </submittedName>
</protein>
<dbReference type="OrthoDB" id="2120701at2759"/>
<feature type="compositionally biased region" description="Low complexity" evidence="1">
    <location>
        <begin position="11"/>
        <end position="20"/>
    </location>
</feature>
<accession>A0A1Y1ISX0</accession>
<organism evidence="2 3">
    <name type="scientific">Klebsormidium nitens</name>
    <name type="common">Green alga</name>
    <name type="synonym">Ulothrix nitens</name>
    <dbReference type="NCBI Taxonomy" id="105231"/>
    <lineage>
        <taxon>Eukaryota</taxon>
        <taxon>Viridiplantae</taxon>
        <taxon>Streptophyta</taxon>
        <taxon>Klebsormidiophyceae</taxon>
        <taxon>Klebsormidiales</taxon>
        <taxon>Klebsormidiaceae</taxon>
        <taxon>Klebsormidium</taxon>
    </lineage>
</organism>
<keyword evidence="3" id="KW-1185">Reference proteome</keyword>
<dbReference type="EMBL" id="DF237796">
    <property type="protein sequence ID" value="GAQ91757.1"/>
    <property type="molecule type" value="Genomic_DNA"/>
</dbReference>
<feature type="region of interest" description="Disordered" evidence="1">
    <location>
        <begin position="1"/>
        <end position="38"/>
    </location>
</feature>
<reference evidence="2 3" key="1">
    <citation type="journal article" date="2014" name="Nat. Commun.">
        <title>Klebsormidium flaccidum genome reveals primary factors for plant terrestrial adaptation.</title>
        <authorList>
            <person name="Hori K."/>
            <person name="Maruyama F."/>
            <person name="Fujisawa T."/>
            <person name="Togashi T."/>
            <person name="Yamamoto N."/>
            <person name="Seo M."/>
            <person name="Sato S."/>
            <person name="Yamada T."/>
            <person name="Mori H."/>
            <person name="Tajima N."/>
            <person name="Moriyama T."/>
            <person name="Ikeuchi M."/>
            <person name="Watanabe M."/>
            <person name="Wada H."/>
            <person name="Kobayashi K."/>
            <person name="Saito M."/>
            <person name="Masuda T."/>
            <person name="Sasaki-Sekimoto Y."/>
            <person name="Mashiguchi K."/>
            <person name="Awai K."/>
            <person name="Shimojima M."/>
            <person name="Masuda S."/>
            <person name="Iwai M."/>
            <person name="Nobusawa T."/>
            <person name="Narise T."/>
            <person name="Kondo S."/>
            <person name="Saito H."/>
            <person name="Sato R."/>
            <person name="Murakawa M."/>
            <person name="Ihara Y."/>
            <person name="Oshima-Yamada Y."/>
            <person name="Ohtaka K."/>
            <person name="Satoh M."/>
            <person name="Sonobe K."/>
            <person name="Ishii M."/>
            <person name="Ohtani R."/>
            <person name="Kanamori-Sato M."/>
            <person name="Honoki R."/>
            <person name="Miyazaki D."/>
            <person name="Mochizuki H."/>
            <person name="Umetsu J."/>
            <person name="Higashi K."/>
            <person name="Shibata D."/>
            <person name="Kamiya Y."/>
            <person name="Sato N."/>
            <person name="Nakamura Y."/>
            <person name="Tabata S."/>
            <person name="Ida S."/>
            <person name="Kurokawa K."/>
            <person name="Ohta H."/>
        </authorList>
    </citation>
    <scope>NUCLEOTIDE SEQUENCE [LARGE SCALE GENOMIC DNA]</scope>
    <source>
        <strain evidence="2 3">NIES-2285</strain>
    </source>
</reference>
<dbReference type="AlphaFoldDB" id="A0A1Y1ISX0"/>
<name>A0A1Y1ISX0_KLENI</name>
<evidence type="ECO:0000313" key="3">
    <source>
        <dbReference type="Proteomes" id="UP000054558"/>
    </source>
</evidence>
<sequence length="307" mass="33161">MSLHQAPIPGSSSVSSPSSADRVDSVESTDNLEERCDEDFQDNSAASPLLEAATCHAAVDDEGFAALEVGQLPQHHLPHEDFLGQPWFPKKAAAVQHQQANAHSLIGSCDLSDSGGFKSFSSFSDSRAFVNYLKQLQAAGETPNHYECVDATDAFQVATAHGRCRSGSFKYSAHVCLQGFYLEDSSARRELKKALAHFLEKPPEALRRSCEFLFYEGNKGGVLVEGCLIDSTVYSCFQNWQTLHSEKKGSGRPLAPAAGSSCNIGDHLIGFYGAAEVVAATKTDSNLLAVYNQREEPAASISRRPVN</sequence>
<gene>
    <name evidence="2" type="ORF">KFL_008470030</name>
</gene>
<evidence type="ECO:0000256" key="1">
    <source>
        <dbReference type="SAM" id="MobiDB-lite"/>
    </source>
</evidence>